<organism evidence="1 2">
    <name type="scientific">Pluteus cervinus</name>
    <dbReference type="NCBI Taxonomy" id="181527"/>
    <lineage>
        <taxon>Eukaryota</taxon>
        <taxon>Fungi</taxon>
        <taxon>Dikarya</taxon>
        <taxon>Basidiomycota</taxon>
        <taxon>Agaricomycotina</taxon>
        <taxon>Agaricomycetes</taxon>
        <taxon>Agaricomycetidae</taxon>
        <taxon>Agaricales</taxon>
        <taxon>Pluteineae</taxon>
        <taxon>Pluteaceae</taxon>
        <taxon>Pluteus</taxon>
    </lineage>
</organism>
<evidence type="ECO:0000313" key="2">
    <source>
        <dbReference type="Proteomes" id="UP000308600"/>
    </source>
</evidence>
<reference evidence="1 2" key="1">
    <citation type="journal article" date="2019" name="Nat. Ecol. Evol.">
        <title>Megaphylogeny resolves global patterns of mushroom evolution.</title>
        <authorList>
            <person name="Varga T."/>
            <person name="Krizsan K."/>
            <person name="Foldi C."/>
            <person name="Dima B."/>
            <person name="Sanchez-Garcia M."/>
            <person name="Sanchez-Ramirez S."/>
            <person name="Szollosi G.J."/>
            <person name="Szarkandi J.G."/>
            <person name="Papp V."/>
            <person name="Albert L."/>
            <person name="Andreopoulos W."/>
            <person name="Angelini C."/>
            <person name="Antonin V."/>
            <person name="Barry K.W."/>
            <person name="Bougher N.L."/>
            <person name="Buchanan P."/>
            <person name="Buyck B."/>
            <person name="Bense V."/>
            <person name="Catcheside P."/>
            <person name="Chovatia M."/>
            <person name="Cooper J."/>
            <person name="Damon W."/>
            <person name="Desjardin D."/>
            <person name="Finy P."/>
            <person name="Geml J."/>
            <person name="Haridas S."/>
            <person name="Hughes K."/>
            <person name="Justo A."/>
            <person name="Karasinski D."/>
            <person name="Kautmanova I."/>
            <person name="Kiss B."/>
            <person name="Kocsube S."/>
            <person name="Kotiranta H."/>
            <person name="LaButti K.M."/>
            <person name="Lechner B.E."/>
            <person name="Liimatainen K."/>
            <person name="Lipzen A."/>
            <person name="Lukacs Z."/>
            <person name="Mihaltcheva S."/>
            <person name="Morgado L.N."/>
            <person name="Niskanen T."/>
            <person name="Noordeloos M.E."/>
            <person name="Ohm R.A."/>
            <person name="Ortiz-Santana B."/>
            <person name="Ovrebo C."/>
            <person name="Racz N."/>
            <person name="Riley R."/>
            <person name="Savchenko A."/>
            <person name="Shiryaev A."/>
            <person name="Soop K."/>
            <person name="Spirin V."/>
            <person name="Szebenyi C."/>
            <person name="Tomsovsky M."/>
            <person name="Tulloss R.E."/>
            <person name="Uehling J."/>
            <person name="Grigoriev I.V."/>
            <person name="Vagvolgyi C."/>
            <person name="Papp T."/>
            <person name="Martin F.M."/>
            <person name="Miettinen O."/>
            <person name="Hibbett D.S."/>
            <person name="Nagy L.G."/>
        </authorList>
    </citation>
    <scope>NUCLEOTIDE SEQUENCE [LARGE SCALE GENOMIC DNA]</scope>
    <source>
        <strain evidence="1 2">NL-1719</strain>
    </source>
</reference>
<evidence type="ECO:0000313" key="1">
    <source>
        <dbReference type="EMBL" id="TFK58802.1"/>
    </source>
</evidence>
<accession>A0ACD2ZZD1</accession>
<gene>
    <name evidence="1" type="ORF">BDN72DRAFT_679479</name>
</gene>
<proteinExistence type="predicted"/>
<sequence>MGGAEEFGFVGHSDYLVAIIPISTLNFDALCPNLTKAVITGFVTARAFRTILATLRNLKELEIGLVVVDDLKTTPTTKLQHDHLKSLKLRSNVGVATMLKDLKFSELKEFTLWLAPLAALECQAKDFDCHWETPYGLNLNFTPSDKTFSETVEHYGITVHIPEESGYILPKKATSDLSV</sequence>
<dbReference type="EMBL" id="ML209189">
    <property type="protein sequence ID" value="TFK58802.1"/>
    <property type="molecule type" value="Genomic_DNA"/>
</dbReference>
<keyword evidence="2" id="KW-1185">Reference proteome</keyword>
<dbReference type="Proteomes" id="UP000308600">
    <property type="component" value="Unassembled WGS sequence"/>
</dbReference>
<protein>
    <submittedName>
        <fullName evidence="1">Uncharacterized protein</fullName>
    </submittedName>
</protein>
<name>A0ACD2ZZD1_9AGAR</name>